<dbReference type="EMBL" id="WVTB01000019">
    <property type="protein sequence ID" value="KAF3808648.1"/>
    <property type="molecule type" value="Genomic_DNA"/>
</dbReference>
<comment type="caution">
    <text evidence="2">The sequence shown here is derived from an EMBL/GenBank/DDBJ whole genome shotgun (WGS) entry which is preliminary data.</text>
</comment>
<dbReference type="RefSeq" id="XP_045267807.1">
    <property type="nucleotide sequence ID" value="XM_045406515.1"/>
</dbReference>
<protein>
    <submittedName>
        <fullName evidence="2">Uncharacterized protein</fullName>
    </submittedName>
</protein>
<feature type="region of interest" description="Disordered" evidence="1">
    <location>
        <begin position="427"/>
        <end position="458"/>
    </location>
</feature>
<proteinExistence type="predicted"/>
<reference evidence="2" key="1">
    <citation type="journal article" date="2020" name="Phytopathology">
        <title>Genome sequence and comparative analysis of Colletotrichum gloeosporioides isolated from Liriodendron leaves.</title>
        <authorList>
            <person name="Fu F.F."/>
            <person name="Hao Z."/>
            <person name="Wang P."/>
            <person name="Lu Y."/>
            <person name="Xue L.J."/>
            <person name="Wei G."/>
            <person name="Tian Y."/>
            <person name="Baishi H."/>
            <person name="Xu H."/>
            <person name="Shi J."/>
            <person name="Cheng T."/>
            <person name="Wang G."/>
            <person name="Yi Y."/>
            <person name="Chen J."/>
        </authorList>
    </citation>
    <scope>NUCLEOTIDE SEQUENCE</scope>
    <source>
        <strain evidence="2">Lc1</strain>
    </source>
</reference>
<evidence type="ECO:0000313" key="3">
    <source>
        <dbReference type="Proteomes" id="UP000613401"/>
    </source>
</evidence>
<name>A0A8H4CR71_COLGL</name>
<dbReference type="AlphaFoldDB" id="A0A8H4CR71"/>
<feature type="compositionally biased region" description="Basic and acidic residues" evidence="1">
    <location>
        <begin position="427"/>
        <end position="438"/>
    </location>
</feature>
<evidence type="ECO:0000256" key="1">
    <source>
        <dbReference type="SAM" id="MobiDB-lite"/>
    </source>
</evidence>
<organism evidence="2 3">
    <name type="scientific">Colletotrichum gloeosporioides</name>
    <name type="common">Anthracnose fungus</name>
    <name type="synonym">Glomerella cingulata</name>
    <dbReference type="NCBI Taxonomy" id="474922"/>
    <lineage>
        <taxon>Eukaryota</taxon>
        <taxon>Fungi</taxon>
        <taxon>Dikarya</taxon>
        <taxon>Ascomycota</taxon>
        <taxon>Pezizomycotina</taxon>
        <taxon>Sordariomycetes</taxon>
        <taxon>Hypocreomycetidae</taxon>
        <taxon>Glomerellales</taxon>
        <taxon>Glomerellaceae</taxon>
        <taxon>Colletotrichum</taxon>
        <taxon>Colletotrichum gloeosporioides species complex</taxon>
    </lineage>
</organism>
<keyword evidence="3" id="KW-1185">Reference proteome</keyword>
<accession>A0A8H4CR71</accession>
<dbReference type="Proteomes" id="UP000613401">
    <property type="component" value="Unassembled WGS sequence"/>
</dbReference>
<evidence type="ECO:0000313" key="2">
    <source>
        <dbReference type="EMBL" id="KAF3808648.1"/>
    </source>
</evidence>
<dbReference type="GeneID" id="69013663"/>
<reference evidence="2" key="2">
    <citation type="submission" date="2020-03" db="EMBL/GenBank/DDBJ databases">
        <authorList>
            <person name="Fu F.-F."/>
            <person name="Chen J."/>
        </authorList>
    </citation>
    <scope>NUCLEOTIDE SEQUENCE</scope>
    <source>
        <strain evidence="2">Lc1</strain>
    </source>
</reference>
<gene>
    <name evidence="2" type="ORF">GCG54_00006515</name>
</gene>
<sequence length="475" mass="53736">MLQPPDNRMQVDDQDDLRVSLFAYSHQSHPLTASLMQYIMDMFQYHTAELTAAKDNLKQMQLALEAKYSKLQKLHGILQRYVRQNPGIPIPEDLHFRGERELQVRTAGSADYEVYVLNADINQDESGNLTLAGPRDHPDVGQTQRARSGSLPRARVFAHGMPRDEVDRLTALYENQSQSPPATLTDIHERAHAHAAAHAYNDDAESVQIAEAVEVPQADAAEAVQVPQAARPAEQVQLYENYGGISPDPTGRRRIENHPGYSDLDVFQRQEIAASWMRGLPPNDPLQAMAPPAADPHAWLQDNSPPQINSITRPSPDVRTLYSRERYPAREYTPNPPYPPTMTQEFNRPMRPRSAADSWTGAQYVYPEEPYMDLLGRLVAPDGPPSEREFMEMLNFPGDAADYTVAEDFDKTYREENDIEDAFIKEEGTDGDDFYIKEEDSDGMDMEGVPIKEENTNGSHIKEEEMWYGVMDNAY</sequence>